<organism evidence="1">
    <name type="scientific">Phascolarctobacterium succinatutens</name>
    <dbReference type="NCBI Taxonomy" id="626940"/>
    <lineage>
        <taxon>Bacteria</taxon>
        <taxon>Bacillati</taxon>
        <taxon>Bacillota</taxon>
        <taxon>Negativicutes</taxon>
        <taxon>Acidaminococcales</taxon>
        <taxon>Acidaminococcaceae</taxon>
        <taxon>Phascolarctobacterium</taxon>
    </lineage>
</organism>
<dbReference type="AlphaFoldDB" id="A0A1Q6R2I2"/>
<dbReference type="CDD" id="cd00561">
    <property type="entry name" value="CobA_ACA"/>
    <property type="match status" value="1"/>
</dbReference>
<comment type="caution">
    <text evidence="1">The sequence shown here is derived from an EMBL/GenBank/DDBJ whole genome shotgun (WGS) entry which is preliminary data.</text>
</comment>
<dbReference type="Proteomes" id="UP000186777">
    <property type="component" value="Unassembled WGS sequence"/>
</dbReference>
<dbReference type="Pfam" id="PF02572">
    <property type="entry name" value="CobA_CobO_BtuR"/>
    <property type="match status" value="1"/>
</dbReference>
<sequence length="169" mass="18784">MLQVYTGTGKGKTTAALGVALRASGYGMKTLMLSFLKDDPEYGEARAAKNLPWFTLRQVGRDAFVNFHNPDPVDLKMCRDGWEEAKEAISSHAADIIILDELNIVLATQMLPTQEIVDFLREHKNNVEVITTGRGAPEELIKIADLVTDMSEVKHYFHKGVSSRNGIDH</sequence>
<dbReference type="PANTHER" id="PTHR46638:SF1">
    <property type="entry name" value="CORRINOID ADENOSYLTRANSFERASE"/>
    <property type="match status" value="1"/>
</dbReference>
<dbReference type="GO" id="GO:0008817">
    <property type="term" value="F:corrinoid adenosyltransferase activity"/>
    <property type="evidence" value="ECO:0007669"/>
    <property type="project" value="InterPro"/>
</dbReference>
<gene>
    <name evidence="1" type="ORF">BHW43_09380</name>
</gene>
<dbReference type="STRING" id="626940.BHW43_09380"/>
<reference evidence="1" key="1">
    <citation type="journal article" date="2016" name="Nat. Biotechnol.">
        <title>Measurement of bacterial replication rates in microbial communities.</title>
        <authorList>
            <person name="Brown C.T."/>
            <person name="Olm M.R."/>
            <person name="Thomas B.C."/>
            <person name="Banfield J.F."/>
        </authorList>
    </citation>
    <scope>NUCLEOTIDE SEQUENCE [LARGE SCALE GENOMIC DNA]</scope>
    <source>
        <strain evidence="1">46_33</strain>
    </source>
</reference>
<protein>
    <submittedName>
        <fullName evidence="1">Cob(I)yrinic acid a,c-diamide adenosyltransferase</fullName>
    </submittedName>
</protein>
<dbReference type="InterPro" id="IPR003724">
    <property type="entry name" value="CblAdoTrfase_CobA"/>
</dbReference>
<dbReference type="GO" id="GO:0005524">
    <property type="term" value="F:ATP binding"/>
    <property type="evidence" value="ECO:0007669"/>
    <property type="project" value="InterPro"/>
</dbReference>
<dbReference type="SUPFAM" id="SSF52540">
    <property type="entry name" value="P-loop containing nucleoside triphosphate hydrolases"/>
    <property type="match status" value="1"/>
</dbReference>
<proteinExistence type="predicted"/>
<evidence type="ECO:0000313" key="1">
    <source>
        <dbReference type="EMBL" id="OLA36581.1"/>
    </source>
</evidence>
<dbReference type="PANTHER" id="PTHR46638">
    <property type="entry name" value="CORRINOID ADENOSYLTRANSFERASE"/>
    <property type="match status" value="1"/>
</dbReference>
<dbReference type="GO" id="GO:0009236">
    <property type="term" value="P:cobalamin biosynthetic process"/>
    <property type="evidence" value="ECO:0007669"/>
    <property type="project" value="InterPro"/>
</dbReference>
<name>A0A1Q6R2I2_9FIRM</name>
<dbReference type="Gene3D" id="3.40.50.300">
    <property type="entry name" value="P-loop containing nucleotide triphosphate hydrolases"/>
    <property type="match status" value="1"/>
</dbReference>
<dbReference type="InterPro" id="IPR027417">
    <property type="entry name" value="P-loop_NTPase"/>
</dbReference>
<dbReference type="EMBL" id="MNTG01000044">
    <property type="protein sequence ID" value="OLA36581.1"/>
    <property type="molecule type" value="Genomic_DNA"/>
</dbReference>
<keyword evidence="1" id="KW-0808">Transferase</keyword>
<dbReference type="PIRSF" id="PIRSF015617">
    <property type="entry name" value="Adensltrnsf_CobA"/>
    <property type="match status" value="1"/>
</dbReference>
<dbReference type="RefSeq" id="WP_299824236.1">
    <property type="nucleotide sequence ID" value="NZ_JAXXBF010000034.1"/>
</dbReference>
<accession>A0A1Q6R2I2</accession>